<evidence type="ECO:0000256" key="1">
    <source>
        <dbReference type="ARBA" id="ARBA00007737"/>
    </source>
</evidence>
<reference evidence="8" key="1">
    <citation type="submission" date="2016-03" db="EMBL/GenBank/DDBJ databases">
        <title>Mechanisms controlling the formation of the plant cell surface in tip-growing cells are functionally conserved among land plants.</title>
        <authorList>
            <person name="Honkanen S."/>
            <person name="Jones V.A."/>
            <person name="Morieri G."/>
            <person name="Champion C."/>
            <person name="Hetherington A.J."/>
            <person name="Kelly S."/>
            <person name="Saint-Marcoux D."/>
            <person name="Proust H."/>
            <person name="Prescott H."/>
            <person name="Dolan L."/>
        </authorList>
    </citation>
    <scope>NUCLEOTIDE SEQUENCE [LARGE SCALE GENOMIC DNA]</scope>
    <source>
        <tissue evidence="8">Whole gametophyte</tissue>
    </source>
</reference>
<feature type="signal peptide" evidence="7">
    <location>
        <begin position="1"/>
        <end position="23"/>
    </location>
</feature>
<dbReference type="GO" id="GO:0006004">
    <property type="term" value="P:fucose metabolic process"/>
    <property type="evidence" value="ECO:0007669"/>
    <property type="project" value="UniProtKB-KW"/>
</dbReference>
<dbReference type="PANTHER" id="PTHR13398">
    <property type="entry name" value="GDP-FUCOSE PROTEIN O-FUCOSYLTRANSFERASE 2"/>
    <property type="match status" value="1"/>
</dbReference>
<evidence type="ECO:0000256" key="5">
    <source>
        <dbReference type="ARBA" id="ARBA00023277"/>
    </source>
</evidence>
<dbReference type="AlphaFoldDB" id="A0A176VYT4"/>
<keyword evidence="5" id="KW-0119">Carbohydrate metabolism</keyword>
<gene>
    <name evidence="8" type="ORF">AXG93_4094s1070</name>
</gene>
<proteinExistence type="inferred from homology"/>
<dbReference type="Proteomes" id="UP000077202">
    <property type="component" value="Unassembled WGS sequence"/>
</dbReference>
<protein>
    <recommendedName>
        <fullName evidence="6">O-fucosyltransferase family protein</fullName>
    </recommendedName>
</protein>
<keyword evidence="7" id="KW-0732">Signal</keyword>
<dbReference type="Gene3D" id="3.40.50.11350">
    <property type="match status" value="1"/>
</dbReference>
<evidence type="ECO:0000313" key="8">
    <source>
        <dbReference type="EMBL" id="OAE25056.1"/>
    </source>
</evidence>
<evidence type="ECO:0000256" key="3">
    <source>
        <dbReference type="ARBA" id="ARBA00022679"/>
    </source>
</evidence>
<dbReference type="Gene3D" id="3.40.50.11340">
    <property type="match status" value="1"/>
</dbReference>
<dbReference type="EMBL" id="LVLJ01002413">
    <property type="protein sequence ID" value="OAE25056.1"/>
    <property type="molecule type" value="Genomic_DNA"/>
</dbReference>
<dbReference type="PANTHER" id="PTHR13398:SF8">
    <property type="entry name" value="O-FUCOSYLTRANSFERASE FAMILY PROTEIN"/>
    <property type="match status" value="1"/>
</dbReference>
<comment type="similarity">
    <text evidence="1">Belongs to the glycosyltransferase GT106 family.</text>
</comment>
<feature type="chain" id="PRO_5008052145" description="O-fucosyltransferase family protein" evidence="7">
    <location>
        <begin position="24"/>
        <end position="508"/>
    </location>
</feature>
<keyword evidence="9" id="KW-1185">Reference proteome</keyword>
<keyword evidence="2" id="KW-0328">Glycosyltransferase</keyword>
<dbReference type="GO" id="GO:0046922">
    <property type="term" value="F:peptide-O-fucosyltransferase activity"/>
    <property type="evidence" value="ECO:0007669"/>
    <property type="project" value="InterPro"/>
</dbReference>
<evidence type="ECO:0000256" key="7">
    <source>
        <dbReference type="SAM" id="SignalP"/>
    </source>
</evidence>
<evidence type="ECO:0000256" key="2">
    <source>
        <dbReference type="ARBA" id="ARBA00022676"/>
    </source>
</evidence>
<organism evidence="8 9">
    <name type="scientific">Marchantia polymorpha subsp. ruderalis</name>
    <dbReference type="NCBI Taxonomy" id="1480154"/>
    <lineage>
        <taxon>Eukaryota</taxon>
        <taxon>Viridiplantae</taxon>
        <taxon>Streptophyta</taxon>
        <taxon>Embryophyta</taxon>
        <taxon>Marchantiophyta</taxon>
        <taxon>Marchantiopsida</taxon>
        <taxon>Marchantiidae</taxon>
        <taxon>Marchantiales</taxon>
        <taxon>Marchantiaceae</taxon>
        <taxon>Marchantia</taxon>
    </lineage>
</organism>
<evidence type="ECO:0000256" key="6">
    <source>
        <dbReference type="ARBA" id="ARBA00030350"/>
    </source>
</evidence>
<dbReference type="InterPro" id="IPR019378">
    <property type="entry name" value="GDP-Fuc_O-FucTrfase"/>
</dbReference>
<dbReference type="InterPro" id="IPR045130">
    <property type="entry name" value="OFUT2-like"/>
</dbReference>
<keyword evidence="3" id="KW-0808">Transferase</keyword>
<dbReference type="Pfam" id="PF10250">
    <property type="entry name" value="O-FucT"/>
    <property type="match status" value="1"/>
</dbReference>
<comment type="caution">
    <text evidence="8">The sequence shown here is derived from an EMBL/GenBank/DDBJ whole genome shotgun (WGS) entry which is preliminary data.</text>
</comment>
<accession>A0A176VYT4</accession>
<dbReference type="CDD" id="cd11296">
    <property type="entry name" value="O-FucT_like"/>
    <property type="match status" value="1"/>
</dbReference>
<name>A0A176VYT4_MARPO</name>
<keyword evidence="4" id="KW-0294">Fucose metabolism</keyword>
<evidence type="ECO:0000313" key="9">
    <source>
        <dbReference type="Proteomes" id="UP000077202"/>
    </source>
</evidence>
<evidence type="ECO:0000256" key="4">
    <source>
        <dbReference type="ARBA" id="ARBA00023253"/>
    </source>
</evidence>
<sequence length="508" mass="56886">MAQEKGVIYLLLVLCVSLSLAQTQPEDGNLSQPTVVQERFIWPLLSDYVGAGNQVMEFMSAAIVAHALNRTLCLSPFRDGPSRHFGLLWRNGHGLAIEDRYNVEELKKFVKVATSEHCLETCNRKLDATWFLRSQRTPSFPAWEKGATDKTLYEATNMKWSFVSWTSMEDISNAFGYSNLSCVALGGLFPGLRWRGAYLALGAYLPSAESLVQAAAAFQNNTFGLDTKYIAIHWRFEESFCGGRQLGTCFLRCGDGAIVATRLKVEAAEWQAHAENLRNCHFHGVKVAKEDMVDAIYDRAVQSGVTTVYIATDGWVRGKEGKLLIRDVVEMLREKNMTVIGMWRIEDLPNFPDGSYVPEEGKGLADLFGIVDPNERVSSRMVAGVEQEICARSEAFLGTGQSTWSLAVFRQRLARRKAHQVIEKVVGMISDEEFRQLDQTIHTQIIEELLQDNHEAGLLCGYSREFARFAVNVTSETREEEAPDGWIDLEACEMRIGKGGKCEFATCN</sequence>